<evidence type="ECO:0000313" key="3">
    <source>
        <dbReference type="Proteomes" id="UP000186720"/>
    </source>
</evidence>
<dbReference type="FunFam" id="3.40.50.720:FF:000084">
    <property type="entry name" value="Short-chain dehydrogenase reductase"/>
    <property type="match status" value="1"/>
</dbReference>
<accession>A0A1Q6A3B7</accession>
<evidence type="ECO:0000313" key="2">
    <source>
        <dbReference type="EMBL" id="OKS88499.1"/>
    </source>
</evidence>
<dbReference type="Gene3D" id="3.40.50.720">
    <property type="entry name" value="NAD(P)-binding Rossmann-like Domain"/>
    <property type="match status" value="1"/>
</dbReference>
<dbReference type="EMBL" id="MPPL01000001">
    <property type="protein sequence ID" value="OKS88499.1"/>
    <property type="molecule type" value="Genomic_DNA"/>
</dbReference>
<dbReference type="InterPro" id="IPR050259">
    <property type="entry name" value="SDR"/>
</dbReference>
<dbReference type="PRINTS" id="PR00080">
    <property type="entry name" value="SDRFAMILY"/>
</dbReference>
<name>A0A1Q6A3B7_9SPHI</name>
<reference evidence="2 3" key="1">
    <citation type="submission" date="2016-11" db="EMBL/GenBank/DDBJ databases">
        <title>Whole Genome Sequencing of Mucilaginibacter polytrichastri RG4-7(T) isolated from the moss sample.</title>
        <authorList>
            <person name="Li Y."/>
        </authorList>
    </citation>
    <scope>NUCLEOTIDE SEQUENCE [LARGE SCALE GENOMIC DNA]</scope>
    <source>
        <strain evidence="2 3">RG4-7</strain>
    </source>
</reference>
<dbReference type="PANTHER" id="PTHR42879:SF6">
    <property type="entry name" value="NADPH-DEPENDENT REDUCTASE BACG"/>
    <property type="match status" value="1"/>
</dbReference>
<comment type="caution">
    <text evidence="2">The sequence shown here is derived from an EMBL/GenBank/DDBJ whole genome shotgun (WGS) entry which is preliminary data.</text>
</comment>
<dbReference type="InterPro" id="IPR036291">
    <property type="entry name" value="NAD(P)-bd_dom_sf"/>
</dbReference>
<dbReference type="CDD" id="cd05344">
    <property type="entry name" value="BKR_like_SDR_like"/>
    <property type="match status" value="1"/>
</dbReference>
<dbReference type="PRINTS" id="PR00081">
    <property type="entry name" value="GDHRDH"/>
</dbReference>
<dbReference type="STRING" id="1302689.RG47T_3968"/>
<protein>
    <submittedName>
        <fullName evidence="2">3-oxoacyl-reductase FabG</fullName>
    </submittedName>
</protein>
<dbReference type="Pfam" id="PF13561">
    <property type="entry name" value="adh_short_C2"/>
    <property type="match status" value="1"/>
</dbReference>
<proteinExistence type="inferred from homology"/>
<dbReference type="Proteomes" id="UP000186720">
    <property type="component" value="Unassembled WGS sequence"/>
</dbReference>
<dbReference type="InterPro" id="IPR002347">
    <property type="entry name" value="SDR_fam"/>
</dbReference>
<keyword evidence="3" id="KW-1185">Reference proteome</keyword>
<evidence type="ECO:0000256" key="1">
    <source>
        <dbReference type="ARBA" id="ARBA00006484"/>
    </source>
</evidence>
<dbReference type="OrthoDB" id="9804774at2"/>
<dbReference type="AlphaFoldDB" id="A0A1Q6A3B7"/>
<dbReference type="PANTHER" id="PTHR42879">
    <property type="entry name" value="3-OXOACYL-(ACYL-CARRIER-PROTEIN) REDUCTASE"/>
    <property type="match status" value="1"/>
</dbReference>
<gene>
    <name evidence="2" type="ORF">RG47T_3968</name>
</gene>
<dbReference type="RefSeq" id="WP_074491071.1">
    <property type="nucleotide sequence ID" value="NZ_FPAM01000011.1"/>
</dbReference>
<dbReference type="SUPFAM" id="SSF51735">
    <property type="entry name" value="NAD(P)-binding Rossmann-fold domains"/>
    <property type="match status" value="1"/>
</dbReference>
<organism evidence="2 3">
    <name type="scientific">Mucilaginibacter polytrichastri</name>
    <dbReference type="NCBI Taxonomy" id="1302689"/>
    <lineage>
        <taxon>Bacteria</taxon>
        <taxon>Pseudomonadati</taxon>
        <taxon>Bacteroidota</taxon>
        <taxon>Sphingobacteriia</taxon>
        <taxon>Sphingobacteriales</taxon>
        <taxon>Sphingobacteriaceae</taxon>
        <taxon>Mucilaginibacter</taxon>
    </lineage>
</organism>
<sequence length="259" mass="27749">MDLKLSNKIAIVLAASKGLGKAIATTLANEGATVVISSRNIDQLNEAAAEIEKLTRREVTCIAADVSNPADIESLIRQTVDKFGTIDILINNTGGPPFDKFENFNDEAWKKAFDDILLAFARNSRLALPYLKKSDTGGRIINIVSGSIKSVLENSVLSTAMRMGVVGMAKLMADEFGPYNITVNNVAPGLILTDRIKHTLPKDVNPDEAIKQKTKSIPLGRIGKPEEFAAAVAFLASEQASYISGVTLQVDGGASRAIY</sequence>
<comment type="similarity">
    <text evidence="1">Belongs to the short-chain dehydrogenases/reductases (SDR) family.</text>
</comment>